<dbReference type="Proteomes" id="UP001476950">
    <property type="component" value="Unassembled WGS sequence"/>
</dbReference>
<feature type="region of interest" description="Disordered" evidence="1">
    <location>
        <begin position="88"/>
        <end position="123"/>
    </location>
</feature>
<dbReference type="RefSeq" id="WP_190450724.1">
    <property type="nucleotide sequence ID" value="NZ_JAMPLM010000002.1"/>
</dbReference>
<reference evidence="2 3" key="1">
    <citation type="submission" date="2022-04" db="EMBL/GenBank/DDBJ databases">
        <title>Positive selection, recombination, and allopatry shape intraspecific diversity of widespread and dominant cyanobacteria.</title>
        <authorList>
            <person name="Wei J."/>
            <person name="Shu W."/>
            <person name="Hu C."/>
        </authorList>
    </citation>
    <scope>NUCLEOTIDE SEQUENCE [LARGE SCALE GENOMIC DNA]</scope>
    <source>
        <strain evidence="2 3">AS-A4</strain>
    </source>
</reference>
<dbReference type="EMBL" id="JAMPLM010000002">
    <property type="protein sequence ID" value="MEP1057695.1"/>
    <property type="molecule type" value="Genomic_DNA"/>
</dbReference>
<proteinExistence type="predicted"/>
<dbReference type="Gene3D" id="1.10.10.10">
    <property type="entry name" value="Winged helix-like DNA-binding domain superfamily/Winged helix DNA-binding domain"/>
    <property type="match status" value="1"/>
</dbReference>
<comment type="caution">
    <text evidence="2">The sequence shown here is derived from an EMBL/GenBank/DDBJ whole genome shotgun (WGS) entry which is preliminary data.</text>
</comment>
<organism evidence="2 3">
    <name type="scientific">Stenomitos frigidus AS-A4</name>
    <dbReference type="NCBI Taxonomy" id="2933935"/>
    <lineage>
        <taxon>Bacteria</taxon>
        <taxon>Bacillati</taxon>
        <taxon>Cyanobacteriota</taxon>
        <taxon>Cyanophyceae</taxon>
        <taxon>Leptolyngbyales</taxon>
        <taxon>Leptolyngbyaceae</taxon>
        <taxon>Stenomitos</taxon>
    </lineage>
</organism>
<accession>A0ABV0KES4</accession>
<evidence type="ECO:0000256" key="1">
    <source>
        <dbReference type="SAM" id="MobiDB-lite"/>
    </source>
</evidence>
<name>A0ABV0KES4_9CYAN</name>
<evidence type="ECO:0000313" key="2">
    <source>
        <dbReference type="EMBL" id="MEP1057695.1"/>
    </source>
</evidence>
<protein>
    <submittedName>
        <fullName evidence="2">Helix-turn-helix domain-containing protein</fullName>
    </submittedName>
</protein>
<evidence type="ECO:0000313" key="3">
    <source>
        <dbReference type="Proteomes" id="UP001476950"/>
    </source>
</evidence>
<dbReference type="InterPro" id="IPR036388">
    <property type="entry name" value="WH-like_DNA-bd_sf"/>
</dbReference>
<gene>
    <name evidence="2" type="ORF">NDI38_04535</name>
</gene>
<sequence length="323" mass="36690">MARRVQDTRHQPFWWVANDVVDDGHIAAMGAPAWAVYSVIVRYGCNSREAFPSIQTLMKLTGLSKQGIINSTKKLVELGYIWKKQGGPKKGSNVYKLRDVRKPKASQPDRPQVVNEVDQGSQRRVPDVVNDVDPIKKNKIAERQNKDFASALEPCPLGAGSDAHAQEERNSDVDVASLSPDDRIVYQAAEHLAKFFNGRVEFLQKSETFAAVKKDEPIAELKMYALPSGEKLEMAWISPVFRWLLDRGYTPEISESATLDDGFEVKEPMFFDPVYKHWSILDLSWQKSSRKDLSDFVIENVHLKKLEIFIREQQRQKLAECAA</sequence>
<keyword evidence="3" id="KW-1185">Reference proteome</keyword>
<dbReference type="Pfam" id="PF13730">
    <property type="entry name" value="HTH_36"/>
    <property type="match status" value="1"/>
</dbReference>